<proteinExistence type="predicted"/>
<keyword evidence="7" id="KW-1185">Reference proteome</keyword>
<dbReference type="Pfam" id="PF02298">
    <property type="entry name" value="Cu_bind_like"/>
    <property type="match status" value="1"/>
</dbReference>
<evidence type="ECO:0000256" key="2">
    <source>
        <dbReference type="ARBA" id="ARBA00023008"/>
    </source>
</evidence>
<evidence type="ECO:0000256" key="3">
    <source>
        <dbReference type="ARBA" id="ARBA00023157"/>
    </source>
</evidence>
<dbReference type="OrthoDB" id="2011645at2759"/>
<organism evidence="7 8">
    <name type="scientific">Elaeis guineensis var. tenera</name>
    <name type="common">Oil palm</name>
    <dbReference type="NCBI Taxonomy" id="51953"/>
    <lineage>
        <taxon>Eukaryota</taxon>
        <taxon>Viridiplantae</taxon>
        <taxon>Streptophyta</taxon>
        <taxon>Embryophyta</taxon>
        <taxon>Tracheophyta</taxon>
        <taxon>Spermatophyta</taxon>
        <taxon>Magnoliopsida</taxon>
        <taxon>Liliopsida</taxon>
        <taxon>Arecaceae</taxon>
        <taxon>Arecoideae</taxon>
        <taxon>Cocoseae</taxon>
        <taxon>Elaeidinae</taxon>
        <taxon>Elaeis</taxon>
    </lineage>
</organism>
<evidence type="ECO:0000256" key="5">
    <source>
        <dbReference type="SAM" id="SignalP"/>
    </source>
</evidence>
<dbReference type="KEGG" id="egu:105053223"/>
<keyword evidence="3" id="KW-1015">Disulfide bond</keyword>
<evidence type="ECO:0000256" key="4">
    <source>
        <dbReference type="ARBA" id="ARBA00082491"/>
    </source>
</evidence>
<keyword evidence="5" id="KW-0732">Signal</keyword>
<dbReference type="GO" id="GO:0009055">
    <property type="term" value="F:electron transfer activity"/>
    <property type="evidence" value="ECO:0007669"/>
    <property type="project" value="InterPro"/>
</dbReference>
<dbReference type="InterPro" id="IPR039391">
    <property type="entry name" value="Phytocyanin-like"/>
</dbReference>
<dbReference type="PROSITE" id="PS51485">
    <property type="entry name" value="PHYTOCYANIN"/>
    <property type="match status" value="1"/>
</dbReference>
<reference evidence="8" key="1">
    <citation type="submission" date="2025-08" db="UniProtKB">
        <authorList>
            <consortium name="RefSeq"/>
        </authorList>
    </citation>
    <scope>IDENTIFICATION</scope>
</reference>
<keyword evidence="1" id="KW-0479">Metal-binding</keyword>
<dbReference type="Proteomes" id="UP000504607">
    <property type="component" value="Chromosome 10"/>
</dbReference>
<sequence length="126" mass="13444">MAQGRGSAGHSVALGVALLCLLIHCELAESALYTVGGGGGWTFNTVSWPNGKRFRAGDVLVFKYNPAAHNVVAVNAVGYNRCTTPRGSKVFKSGNDRIRLRRGRNYFICNFVGHCQAGMKIAVTAA</sequence>
<gene>
    <name evidence="8" type="primary">LOC105053223</name>
</gene>
<dbReference type="FunCoup" id="A0A6I9RVN3">
    <property type="interactions" value="63"/>
</dbReference>
<protein>
    <recommendedName>
        <fullName evidence="4">Plantacyanin</fullName>
    </recommendedName>
</protein>
<dbReference type="InterPro" id="IPR041844">
    <property type="entry name" value="Plantacyanin"/>
</dbReference>
<dbReference type="PANTHER" id="PTHR33021:SF513">
    <property type="entry name" value="PUTATIVE, EXPRESSED-RELATED"/>
    <property type="match status" value="1"/>
</dbReference>
<dbReference type="InterPro" id="IPR008972">
    <property type="entry name" value="Cupredoxin"/>
</dbReference>
<feature type="signal peptide" evidence="5">
    <location>
        <begin position="1"/>
        <end position="28"/>
    </location>
</feature>
<dbReference type="GO" id="GO:0005886">
    <property type="term" value="C:plasma membrane"/>
    <property type="evidence" value="ECO:0007669"/>
    <property type="project" value="TreeGrafter"/>
</dbReference>
<dbReference type="SUPFAM" id="SSF49503">
    <property type="entry name" value="Cupredoxins"/>
    <property type="match status" value="1"/>
</dbReference>
<dbReference type="PANTHER" id="PTHR33021">
    <property type="entry name" value="BLUE COPPER PROTEIN"/>
    <property type="match status" value="1"/>
</dbReference>
<dbReference type="Gene3D" id="2.60.40.420">
    <property type="entry name" value="Cupredoxins - blue copper proteins"/>
    <property type="match status" value="1"/>
</dbReference>
<name>A0A6I9RVN3_ELAGV</name>
<dbReference type="CDD" id="cd11013">
    <property type="entry name" value="Plantacyanin"/>
    <property type="match status" value="1"/>
</dbReference>
<dbReference type="GO" id="GO:0046872">
    <property type="term" value="F:metal ion binding"/>
    <property type="evidence" value="ECO:0007669"/>
    <property type="project" value="UniProtKB-KW"/>
</dbReference>
<evidence type="ECO:0000259" key="6">
    <source>
        <dbReference type="PROSITE" id="PS51485"/>
    </source>
</evidence>
<dbReference type="FunFam" id="2.60.40.420:FF:000013">
    <property type="entry name" value="basic blue protein-like"/>
    <property type="match status" value="1"/>
</dbReference>
<keyword evidence="2" id="KW-0186">Copper</keyword>
<evidence type="ECO:0000313" key="7">
    <source>
        <dbReference type="Proteomes" id="UP000504607"/>
    </source>
</evidence>
<dbReference type="GeneID" id="105053223"/>
<evidence type="ECO:0000313" key="8">
    <source>
        <dbReference type="RefSeq" id="XP_010932617.2"/>
    </source>
</evidence>
<feature type="domain" description="Phytocyanin" evidence="6">
    <location>
        <begin position="31"/>
        <end position="126"/>
    </location>
</feature>
<dbReference type="RefSeq" id="XP_010932617.2">
    <property type="nucleotide sequence ID" value="XM_010934315.3"/>
</dbReference>
<evidence type="ECO:0000256" key="1">
    <source>
        <dbReference type="ARBA" id="ARBA00022723"/>
    </source>
</evidence>
<dbReference type="InParanoid" id="A0A6I9RVN3"/>
<dbReference type="InterPro" id="IPR003245">
    <property type="entry name" value="Phytocyanin_dom"/>
</dbReference>
<accession>A0A6I9RVN3</accession>
<feature type="chain" id="PRO_5026652834" description="Plantacyanin" evidence="5">
    <location>
        <begin position="29"/>
        <end position="126"/>
    </location>
</feature>
<dbReference type="AlphaFoldDB" id="A0A6I9RVN3"/>